<dbReference type="InterPro" id="IPR011990">
    <property type="entry name" value="TPR-like_helical_dom_sf"/>
</dbReference>
<accession>A0A8J4EA45</accession>
<protein>
    <recommendedName>
        <fullName evidence="3">Tetratricopeptide repeat protein</fullName>
    </recommendedName>
</protein>
<keyword evidence="2" id="KW-1185">Reference proteome</keyword>
<evidence type="ECO:0000313" key="2">
    <source>
        <dbReference type="Proteomes" id="UP000635606"/>
    </source>
</evidence>
<dbReference type="Proteomes" id="UP000635606">
    <property type="component" value="Unassembled WGS sequence"/>
</dbReference>
<dbReference type="SUPFAM" id="SSF48452">
    <property type="entry name" value="TPR-like"/>
    <property type="match status" value="1"/>
</dbReference>
<dbReference type="Gene3D" id="1.25.40.10">
    <property type="entry name" value="Tetratricopeptide repeat domain"/>
    <property type="match status" value="1"/>
</dbReference>
<dbReference type="EMBL" id="BOPH01000034">
    <property type="protein sequence ID" value="GIJ67915.1"/>
    <property type="molecule type" value="Genomic_DNA"/>
</dbReference>
<name>A0A8J4EA45_9ACTN</name>
<sequence>MTGGESSESLIEAALRDIADRDWTRAIARFDAYLAVDPERIDALLHLVRCHLEVGEYGQARKRGEVARQLAEPGPWADACQRLLARCGEPWSDRQMVVVWKALRRRNFDRARHVLERLVSHRPDDVLARDSLIYTADRVAGDGLRAPRPPSDVPSQAAIDRVVEWVLRPRFDEAVNALRAGDLTRAYNLLHWIERFDERGTRAAYLLAQVHHGYLARIDLAGVDDAVLDGLMDHLRRASTHVEHAGNSAGLRQQVEQLRSTTALRQGQIYAVRCDISFQRIHRKYVECRTRYLGHPLSDYEFDGARTHVYRLYPAVSAHLSNCPTNSPHHARLRQIELHLAMLKRQFVSGQ</sequence>
<comment type="caution">
    <text evidence="1">The sequence shown here is derived from an EMBL/GenBank/DDBJ whole genome shotgun (WGS) entry which is preliminary data.</text>
</comment>
<proteinExistence type="predicted"/>
<dbReference type="RefSeq" id="WP_203927872.1">
    <property type="nucleotide sequence ID" value="NZ_BOPH01000034.1"/>
</dbReference>
<reference evidence="1" key="1">
    <citation type="submission" date="2021-01" db="EMBL/GenBank/DDBJ databases">
        <title>Whole genome shotgun sequence of Virgisporangium ochraceum NBRC 16418.</title>
        <authorList>
            <person name="Komaki H."/>
            <person name="Tamura T."/>
        </authorList>
    </citation>
    <scope>NUCLEOTIDE SEQUENCE</scope>
    <source>
        <strain evidence="1">NBRC 16418</strain>
    </source>
</reference>
<evidence type="ECO:0000313" key="1">
    <source>
        <dbReference type="EMBL" id="GIJ67915.1"/>
    </source>
</evidence>
<evidence type="ECO:0008006" key="3">
    <source>
        <dbReference type="Google" id="ProtNLM"/>
    </source>
</evidence>
<dbReference type="Pfam" id="PF14559">
    <property type="entry name" value="TPR_19"/>
    <property type="match status" value="1"/>
</dbReference>
<gene>
    <name evidence="1" type="ORF">Voc01_028320</name>
</gene>
<dbReference type="AlphaFoldDB" id="A0A8J4EA45"/>
<organism evidence="1 2">
    <name type="scientific">Virgisporangium ochraceum</name>
    <dbReference type="NCBI Taxonomy" id="65505"/>
    <lineage>
        <taxon>Bacteria</taxon>
        <taxon>Bacillati</taxon>
        <taxon>Actinomycetota</taxon>
        <taxon>Actinomycetes</taxon>
        <taxon>Micromonosporales</taxon>
        <taxon>Micromonosporaceae</taxon>
        <taxon>Virgisporangium</taxon>
    </lineage>
</organism>